<name>A0ABY8VL12_9CORY</name>
<dbReference type="Proteomes" id="UP001238805">
    <property type="component" value="Chromosome"/>
</dbReference>
<evidence type="ECO:0000256" key="1">
    <source>
        <dbReference type="SAM" id="MobiDB-lite"/>
    </source>
</evidence>
<proteinExistence type="predicted"/>
<dbReference type="RefSeq" id="WP_284874776.1">
    <property type="nucleotide sequence ID" value="NZ_CP126970.1"/>
</dbReference>
<protein>
    <submittedName>
        <fullName evidence="2">Uncharacterized protein</fullName>
    </submittedName>
</protein>
<evidence type="ECO:0000313" key="3">
    <source>
        <dbReference type="Proteomes" id="UP001238805"/>
    </source>
</evidence>
<feature type="region of interest" description="Disordered" evidence="1">
    <location>
        <begin position="1"/>
        <end position="24"/>
    </location>
</feature>
<feature type="region of interest" description="Disordered" evidence="1">
    <location>
        <begin position="46"/>
        <end position="206"/>
    </location>
</feature>
<reference evidence="2 3" key="1">
    <citation type="submission" date="2023-05" db="EMBL/GenBank/DDBJ databases">
        <title>Corynebacterium suedekumii sp. nov. and Corynebacterium breve sp. nov. isolated from raw cow's milk.</title>
        <authorList>
            <person name="Baer M.K."/>
            <person name="Mehl L."/>
            <person name="Hellmuth R."/>
            <person name="Marke G."/>
            <person name="Lipski A."/>
        </authorList>
    </citation>
    <scope>NUCLEOTIDE SEQUENCE [LARGE SCALE GENOMIC DNA]</scope>
    <source>
        <strain evidence="2 3">LM112</strain>
    </source>
</reference>
<feature type="compositionally biased region" description="Acidic residues" evidence="1">
    <location>
        <begin position="127"/>
        <end position="146"/>
    </location>
</feature>
<evidence type="ECO:0000313" key="2">
    <source>
        <dbReference type="EMBL" id="WIM70183.1"/>
    </source>
</evidence>
<accession>A0ABY8VL12</accession>
<sequence>MSFWKKLLGMDETSEGTPDKAGDEQTQFAWQVEDEDARHLRDGVEADEAQFSWQVGEDTAPAESEVRETLDDSREAVAEPVVQPAAEPVTEPAPVSVPEPDKDVDDSEFDSDRDAVHLVDGEPVGEVPEEYAAPEDTAEPVVDVEPEPVATPEVEPTEVYESPNTPETTDAPEPFDPVADGALNVEDPSANAPLTAPSTDSPVEPAAVYEAPNTPETTDEPIPFDAHAGADTAVLGAAAATAGAAAGARVGSDQALLYDGLNTLADYEFHPRRDVTVEDLEANQPEGIDGFRRRPLTTLLTLVDEVGSPVFNRVFIDAEEFSRIEVADLEEFIADAATGAGTADQIRDVIIMADPGSTTTGSLRLTVDNNVRDLSFDLDPDFGDDLAESDILEAVSPEGFDAYTLLAGTGMKQITVWVPRNSDDRLIEALQDENQEADAG</sequence>
<feature type="compositionally biased region" description="Low complexity" evidence="1">
    <location>
        <begin position="147"/>
        <end position="159"/>
    </location>
</feature>
<organism evidence="2 3">
    <name type="scientific">Corynebacterium suedekumii</name>
    <dbReference type="NCBI Taxonomy" id="3049801"/>
    <lineage>
        <taxon>Bacteria</taxon>
        <taxon>Bacillati</taxon>
        <taxon>Actinomycetota</taxon>
        <taxon>Actinomycetes</taxon>
        <taxon>Mycobacteriales</taxon>
        <taxon>Corynebacteriaceae</taxon>
        <taxon>Corynebacterium</taxon>
    </lineage>
</organism>
<dbReference type="EMBL" id="CP126970">
    <property type="protein sequence ID" value="WIM70183.1"/>
    <property type="molecule type" value="Genomic_DNA"/>
</dbReference>
<gene>
    <name evidence="2" type="ORF">QP029_13555</name>
</gene>
<keyword evidence="3" id="KW-1185">Reference proteome</keyword>
<feature type="compositionally biased region" description="Basic and acidic residues" evidence="1">
    <location>
        <begin position="110"/>
        <end position="120"/>
    </location>
</feature>
<feature type="compositionally biased region" description="Basic and acidic residues" evidence="1">
    <location>
        <begin position="64"/>
        <end position="77"/>
    </location>
</feature>
<feature type="compositionally biased region" description="Low complexity" evidence="1">
    <location>
        <begin position="78"/>
        <end position="98"/>
    </location>
</feature>